<dbReference type="Gene3D" id="2.40.10.10">
    <property type="entry name" value="Trypsin-like serine proteases"/>
    <property type="match status" value="2"/>
</dbReference>
<reference evidence="9 10" key="1">
    <citation type="submission" date="2020-04" db="EMBL/GenBank/DDBJ databases">
        <title>Draft genome of Pyxidicoccus fallax type strain.</title>
        <authorList>
            <person name="Whitworth D.E."/>
        </authorList>
    </citation>
    <scope>NUCLEOTIDE SEQUENCE [LARGE SCALE GENOMIC DNA]</scope>
    <source>
        <strain evidence="9 10">DSM 14698</strain>
    </source>
</reference>
<comment type="caution">
    <text evidence="9">The sequence shown here is derived from an EMBL/GenBank/DDBJ whole genome shotgun (WGS) entry which is preliminary data.</text>
</comment>
<keyword evidence="10" id="KW-1185">Reference proteome</keyword>
<gene>
    <name evidence="9" type="ORF">HG543_09760</name>
</gene>
<accession>A0A848L826</accession>
<dbReference type="Gene3D" id="2.80.10.50">
    <property type="match status" value="1"/>
</dbReference>
<dbReference type="InterPro" id="IPR001316">
    <property type="entry name" value="Pept_S1A_streptogrisin"/>
</dbReference>
<evidence type="ECO:0000313" key="10">
    <source>
        <dbReference type="Proteomes" id="UP000518300"/>
    </source>
</evidence>
<dbReference type="CDD" id="cd21112">
    <property type="entry name" value="alphaLP-like"/>
    <property type="match status" value="1"/>
</dbReference>
<evidence type="ECO:0000256" key="3">
    <source>
        <dbReference type="ARBA" id="ARBA00022729"/>
    </source>
</evidence>
<organism evidence="9 10">
    <name type="scientific">Pyxidicoccus fallax</name>
    <dbReference type="NCBI Taxonomy" id="394095"/>
    <lineage>
        <taxon>Bacteria</taxon>
        <taxon>Pseudomonadati</taxon>
        <taxon>Myxococcota</taxon>
        <taxon>Myxococcia</taxon>
        <taxon>Myxococcales</taxon>
        <taxon>Cystobacterineae</taxon>
        <taxon>Myxococcaceae</taxon>
        <taxon>Pyxidicoccus</taxon>
    </lineage>
</organism>
<proteinExistence type="inferred from homology"/>
<dbReference type="InterPro" id="IPR037295">
    <property type="entry name" value="Alpha-lytic_protease_prodomain"/>
</dbReference>
<dbReference type="InterPro" id="IPR035070">
    <property type="entry name" value="Streptogrisin_prodomain"/>
</dbReference>
<dbReference type="InterPro" id="IPR035992">
    <property type="entry name" value="Ricin_B-like_lectins"/>
</dbReference>
<dbReference type="PROSITE" id="PS50231">
    <property type="entry name" value="RICIN_B_LECTIN"/>
    <property type="match status" value="1"/>
</dbReference>
<evidence type="ECO:0000256" key="1">
    <source>
        <dbReference type="ARBA" id="ARBA00007664"/>
    </source>
</evidence>
<dbReference type="GO" id="GO:0006508">
    <property type="term" value="P:proteolysis"/>
    <property type="evidence" value="ECO:0007669"/>
    <property type="project" value="UniProtKB-KW"/>
</dbReference>
<evidence type="ECO:0000256" key="4">
    <source>
        <dbReference type="ARBA" id="ARBA00022801"/>
    </source>
</evidence>
<name>A0A848L826_9BACT</name>
<keyword evidence="3" id="KW-0732">Signal</keyword>
<keyword evidence="2" id="KW-0645">Protease</keyword>
<dbReference type="AlphaFoldDB" id="A0A848L826"/>
<keyword evidence="4" id="KW-0378">Hydrolase</keyword>
<evidence type="ECO:0000313" key="9">
    <source>
        <dbReference type="EMBL" id="NMO15140.1"/>
    </source>
</evidence>
<dbReference type="Proteomes" id="UP000518300">
    <property type="component" value="Unassembled WGS sequence"/>
</dbReference>
<keyword evidence="5" id="KW-0720">Serine protease</keyword>
<dbReference type="PRINTS" id="PR00861">
    <property type="entry name" value="ALYTICPTASE"/>
</dbReference>
<dbReference type="SUPFAM" id="SSF54806">
    <property type="entry name" value="Alpha-lytic protease prodomain"/>
    <property type="match status" value="1"/>
</dbReference>
<protein>
    <submittedName>
        <fullName evidence="9">Peptidase S1</fullName>
    </submittedName>
</protein>
<dbReference type="GO" id="GO:0005576">
    <property type="term" value="C:extracellular region"/>
    <property type="evidence" value="ECO:0007669"/>
    <property type="project" value="InterPro"/>
</dbReference>
<dbReference type="EMBL" id="JABBJJ010000032">
    <property type="protein sequence ID" value="NMO15140.1"/>
    <property type="molecule type" value="Genomic_DNA"/>
</dbReference>
<evidence type="ECO:0000256" key="5">
    <source>
        <dbReference type="ARBA" id="ARBA00022825"/>
    </source>
</evidence>
<dbReference type="SUPFAM" id="SSF50494">
    <property type="entry name" value="Trypsin-like serine proteases"/>
    <property type="match status" value="1"/>
</dbReference>
<dbReference type="Pfam" id="PF02983">
    <property type="entry name" value="Pro_Al_protease"/>
    <property type="match status" value="1"/>
</dbReference>
<dbReference type="SMART" id="SM00458">
    <property type="entry name" value="RICIN"/>
    <property type="match status" value="1"/>
</dbReference>
<evidence type="ECO:0000256" key="2">
    <source>
        <dbReference type="ARBA" id="ARBA00022670"/>
    </source>
</evidence>
<evidence type="ECO:0000259" key="8">
    <source>
        <dbReference type="SMART" id="SM00458"/>
    </source>
</evidence>
<feature type="domain" description="Ricin B lectin" evidence="8">
    <location>
        <begin position="411"/>
        <end position="536"/>
    </location>
</feature>
<evidence type="ECO:0000256" key="7">
    <source>
        <dbReference type="ARBA" id="ARBA00023157"/>
    </source>
</evidence>
<keyword evidence="6" id="KW-0865">Zymogen</keyword>
<dbReference type="InterPro" id="IPR009003">
    <property type="entry name" value="Peptidase_S1_PA"/>
</dbReference>
<dbReference type="InterPro" id="IPR043504">
    <property type="entry name" value="Peptidase_S1_PA_chymotrypsin"/>
</dbReference>
<dbReference type="InterPro" id="IPR004236">
    <property type="entry name" value="Pept_S1_alpha_lytic"/>
</dbReference>
<sequence length="536" mass="56136">MAAAPSPPPPSSEQPLRCLGDSSRRFKSMTRRIDWLSTATAMFTGLAALMGLPSSAEAADVSPEIVSAMRRDLGLTEEQVHRRLEFEAKAPALEKRLREELGETFAGAWLDADGGQLIVGVTDEAGAARVRKAGARPQRVARSQAQLERVKAELDANVKALSPAIHSWYVDLPTNTVVVYADTSSQTKLRADAFVAASSGAKDGSIRVVHSTQAPQVAYDVRGGDPYYFGNSRCSIGFSVNGGFVTAGHCGGAGTPTTGYNGVALGTIRASVFPGNDFGWVATNGSWTTQPWVYNYNGGNVTVAGSQEAPVGASICRSGYTTGWRCGTLDAKNITVNYSVGPVYGLSRSNACADGGDSGGSFISGNQAQGVTSGVAGTCANGNPPQTFFQPINPILSTYGLTLRTTGGGGGGASFISRWNGKCIDVPNSNFSDGVQLQMYDCNNTSAQKWTFVNGTLQAGGKCMDVAWASTANGAAIQLANCNGNAAQQFVLSGAGDLVSVLANKCVDIKDWNSANGARLHIWECAGTANQKWDYR</sequence>
<comment type="similarity">
    <text evidence="1">Belongs to the peptidase S1 family.</text>
</comment>
<dbReference type="Pfam" id="PF00652">
    <property type="entry name" value="Ricin_B_lectin"/>
    <property type="match status" value="1"/>
</dbReference>
<dbReference type="GO" id="GO:0004252">
    <property type="term" value="F:serine-type endopeptidase activity"/>
    <property type="evidence" value="ECO:0007669"/>
    <property type="project" value="InterPro"/>
</dbReference>
<keyword evidence="7" id="KW-1015">Disulfide bond</keyword>
<evidence type="ECO:0000256" key="6">
    <source>
        <dbReference type="ARBA" id="ARBA00023145"/>
    </source>
</evidence>
<dbReference type="InterPro" id="IPR000772">
    <property type="entry name" value="Ricin_B_lectin"/>
</dbReference>
<dbReference type="SUPFAM" id="SSF50370">
    <property type="entry name" value="Ricin B-like lectins"/>
    <property type="match status" value="1"/>
</dbReference>
<dbReference type="Gene3D" id="3.30.300.50">
    <property type="match status" value="2"/>
</dbReference>